<dbReference type="OrthoDB" id="9046595at2759"/>
<protein>
    <submittedName>
        <fullName evidence="2">Tf2-1</fullName>
    </submittedName>
</protein>
<accession>V8NF95</accession>
<dbReference type="PANTHER" id="PTHR45835:SF99">
    <property type="entry name" value="CHROMO DOMAIN-CONTAINING PROTEIN-RELATED"/>
    <property type="match status" value="1"/>
</dbReference>
<gene>
    <name evidence="2" type="primary">Tf2-1</name>
    <name evidence="2" type="ORF">L345_13503</name>
</gene>
<keyword evidence="3" id="KW-1185">Reference proteome</keyword>
<proteinExistence type="predicted"/>
<reference evidence="2 3" key="1">
    <citation type="journal article" date="2013" name="Proc. Natl. Acad. Sci. U.S.A.">
        <title>The king cobra genome reveals dynamic gene evolution and adaptation in the snake venom system.</title>
        <authorList>
            <person name="Vonk F.J."/>
            <person name="Casewell N.R."/>
            <person name="Henkel C.V."/>
            <person name="Heimberg A.M."/>
            <person name="Jansen H.J."/>
            <person name="McCleary R.J."/>
            <person name="Kerkkamp H.M."/>
            <person name="Vos R.A."/>
            <person name="Guerreiro I."/>
            <person name="Calvete J.J."/>
            <person name="Wuster W."/>
            <person name="Woods A.E."/>
            <person name="Logan J.M."/>
            <person name="Harrison R.A."/>
            <person name="Castoe T.A."/>
            <person name="de Koning A.P."/>
            <person name="Pollock D.D."/>
            <person name="Yandell M."/>
            <person name="Calderon D."/>
            <person name="Renjifo C."/>
            <person name="Currier R.B."/>
            <person name="Salgado D."/>
            <person name="Pla D."/>
            <person name="Sanz L."/>
            <person name="Hyder A.S."/>
            <person name="Ribeiro J.M."/>
            <person name="Arntzen J.W."/>
            <person name="van den Thillart G.E."/>
            <person name="Boetzer M."/>
            <person name="Pirovano W."/>
            <person name="Dirks R.P."/>
            <person name="Spaink H.P."/>
            <person name="Duboule D."/>
            <person name="McGlinn E."/>
            <person name="Kini R.M."/>
            <person name="Richardson M.K."/>
        </authorList>
    </citation>
    <scope>NUCLEOTIDE SEQUENCE</scope>
    <source>
        <tissue evidence="2">Blood</tissue>
    </source>
</reference>
<evidence type="ECO:0000313" key="3">
    <source>
        <dbReference type="Proteomes" id="UP000018936"/>
    </source>
</evidence>
<feature type="region of interest" description="Disordered" evidence="1">
    <location>
        <begin position="94"/>
        <end position="143"/>
    </location>
</feature>
<sequence length="516" mass="57991">MVVRCPESFGRWDEDPMVSGAICPFSIKTCIRVPGTRTQGELEAIVDTRCLISPQTVQKLARKTTPLNHPIHFEQVDSSLIGVETTTSQMAFRTQGQQPKGESGFHERDTPRLPTHTQRVSGFGRGVHQARSRGEPTTDPISPELKAATHADQWLKDNPNLLMMRDGLAWKCPKLYVPVSLRLKVLRCRHNSRLAGHFGFLKTLCGTPGHHNPPLDMASILVAKDESQCGRLCQKLLHLCGDENSTWKTARSSPTSMDFIVEFSESGGNTVIWTVVDLFSKQAHFTACSGLPSAKKLVKMLLSRFTDYMECRILAGIPMIHGVLTRVEFGFSSMNGAAEWTNAMVEQYPRCYVDHQQDNWTELLLFVEVASNNAVHSSTGLTLFQITSRMDFVLMPELPREPPTSMSLAEWMDSLRKAEKYKCQADKHRSPQAPFKVGDRVYLFGAATRDGYHGNESKVRREDRHNNILSPELKEKSLEFGEEWSGECDLRIIKKEGWVPILAMSGSTYHQVAFDP</sequence>
<evidence type="ECO:0000256" key="1">
    <source>
        <dbReference type="SAM" id="MobiDB-lite"/>
    </source>
</evidence>
<dbReference type="InterPro" id="IPR036397">
    <property type="entry name" value="RNaseH_sf"/>
</dbReference>
<feature type="non-terminal residue" evidence="2">
    <location>
        <position position="1"/>
    </location>
</feature>
<dbReference type="PANTHER" id="PTHR45835">
    <property type="entry name" value="YALI0A06105P"/>
    <property type="match status" value="1"/>
</dbReference>
<dbReference type="AlphaFoldDB" id="V8NF95"/>
<dbReference type="Proteomes" id="UP000018936">
    <property type="component" value="Unassembled WGS sequence"/>
</dbReference>
<dbReference type="EMBL" id="AZIM01004421">
    <property type="protein sequence ID" value="ETE60755.1"/>
    <property type="molecule type" value="Genomic_DNA"/>
</dbReference>
<comment type="caution">
    <text evidence="2">The sequence shown here is derived from an EMBL/GenBank/DDBJ whole genome shotgun (WGS) entry which is preliminary data.</text>
</comment>
<evidence type="ECO:0000313" key="2">
    <source>
        <dbReference type="EMBL" id="ETE60755.1"/>
    </source>
</evidence>
<dbReference type="GO" id="GO:0003676">
    <property type="term" value="F:nucleic acid binding"/>
    <property type="evidence" value="ECO:0007669"/>
    <property type="project" value="InterPro"/>
</dbReference>
<dbReference type="Gene3D" id="3.30.420.10">
    <property type="entry name" value="Ribonuclease H-like superfamily/Ribonuclease H"/>
    <property type="match status" value="1"/>
</dbReference>
<name>V8NF95_OPHHA</name>
<dbReference type="InterPro" id="IPR012337">
    <property type="entry name" value="RNaseH-like_sf"/>
</dbReference>
<organism evidence="2 3">
    <name type="scientific">Ophiophagus hannah</name>
    <name type="common">King cobra</name>
    <name type="synonym">Naja hannah</name>
    <dbReference type="NCBI Taxonomy" id="8665"/>
    <lineage>
        <taxon>Eukaryota</taxon>
        <taxon>Metazoa</taxon>
        <taxon>Chordata</taxon>
        <taxon>Craniata</taxon>
        <taxon>Vertebrata</taxon>
        <taxon>Euteleostomi</taxon>
        <taxon>Lepidosauria</taxon>
        <taxon>Squamata</taxon>
        <taxon>Bifurcata</taxon>
        <taxon>Unidentata</taxon>
        <taxon>Episquamata</taxon>
        <taxon>Toxicofera</taxon>
        <taxon>Serpentes</taxon>
        <taxon>Colubroidea</taxon>
        <taxon>Elapidae</taxon>
        <taxon>Elapinae</taxon>
        <taxon>Ophiophagus</taxon>
    </lineage>
</organism>
<dbReference type="SUPFAM" id="SSF53098">
    <property type="entry name" value="Ribonuclease H-like"/>
    <property type="match status" value="1"/>
</dbReference>